<feature type="transmembrane region" description="Helical" evidence="1">
    <location>
        <begin position="18"/>
        <end position="34"/>
    </location>
</feature>
<comment type="caution">
    <text evidence="3">The sequence shown here is derived from an EMBL/GenBank/DDBJ whole genome shotgun (WGS) entry which is preliminary data.</text>
</comment>
<dbReference type="InterPro" id="IPR010559">
    <property type="entry name" value="Sig_transdc_His_kin_internal"/>
</dbReference>
<evidence type="ECO:0000256" key="1">
    <source>
        <dbReference type="SAM" id="Phobius"/>
    </source>
</evidence>
<feature type="transmembrane region" description="Helical" evidence="1">
    <location>
        <begin position="79"/>
        <end position="100"/>
    </location>
</feature>
<dbReference type="EMBL" id="QGEG01000002">
    <property type="protein sequence ID" value="PWL38852.1"/>
    <property type="molecule type" value="Genomic_DNA"/>
</dbReference>
<keyword evidence="1" id="KW-0812">Transmembrane</keyword>
<evidence type="ECO:0000259" key="2">
    <source>
        <dbReference type="Pfam" id="PF06580"/>
    </source>
</evidence>
<feature type="transmembrane region" description="Helical" evidence="1">
    <location>
        <begin position="46"/>
        <end position="67"/>
    </location>
</feature>
<dbReference type="GO" id="GO:0000155">
    <property type="term" value="F:phosphorelay sensor kinase activity"/>
    <property type="evidence" value="ECO:0007669"/>
    <property type="project" value="InterPro"/>
</dbReference>
<dbReference type="Proteomes" id="UP000245762">
    <property type="component" value="Unassembled WGS sequence"/>
</dbReference>
<dbReference type="Pfam" id="PF06580">
    <property type="entry name" value="His_kinase"/>
    <property type="match status" value="1"/>
</dbReference>
<protein>
    <recommendedName>
        <fullName evidence="2">Signal transduction histidine kinase internal region domain-containing protein</fullName>
    </recommendedName>
</protein>
<evidence type="ECO:0000313" key="4">
    <source>
        <dbReference type="Proteomes" id="UP000245762"/>
    </source>
</evidence>
<keyword evidence="1" id="KW-0472">Membrane</keyword>
<dbReference type="AlphaFoldDB" id="A0A316KXH5"/>
<sequence length="345" mass="40010">MDRIFNFFADRPTMGRNVFLIIFGFIVGSLFYSFHNFSGKPSFWELVLNGMLGVAISYVFHFCNLFLNKTIHWKQYTGLRLLLGIVIHLILGLCIVFLGLKGYELLYHDYSFFSGEGNKILLKISVLLFCAVLIYNIIYLVFYSYRQYTAGQVLEVRLKRKQTELQLSALKSQLSPHFLFNSLNTLSSLFQKDVRRADIFIRSLAKSYQYTLKAYKEVLVTVEDELEFVNSYCFLVQTRFGDYISLDLQLTDNELKSKIPPLTLQMLVENAVKHNIINNENQLKIQIKQNKGCLEVSNNKTAKRPETKSLKIGLKNIISRYELLADKQVRIVDNENFIVKLPLLT</sequence>
<keyword evidence="4" id="KW-1185">Reference proteome</keyword>
<reference evidence="3 4" key="1">
    <citation type="submission" date="2018-05" db="EMBL/GenBank/DDBJ databases">
        <title>Complete genome sequence of Flagellimonas aquimarina ECD12 isolated from seaweed Ecklonia cava.</title>
        <authorList>
            <person name="Choi S."/>
            <person name="Seong C."/>
        </authorList>
    </citation>
    <scope>NUCLEOTIDE SEQUENCE [LARGE SCALE GENOMIC DNA]</scope>
    <source>
        <strain evidence="3 4">ECD12</strain>
    </source>
</reference>
<feature type="domain" description="Signal transduction histidine kinase internal region" evidence="2">
    <location>
        <begin position="166"/>
        <end position="242"/>
    </location>
</feature>
<dbReference type="GO" id="GO:0016020">
    <property type="term" value="C:membrane"/>
    <property type="evidence" value="ECO:0007669"/>
    <property type="project" value="InterPro"/>
</dbReference>
<dbReference type="OrthoDB" id="9809908at2"/>
<dbReference type="InterPro" id="IPR050640">
    <property type="entry name" value="Bact_2-comp_sensor_kinase"/>
</dbReference>
<gene>
    <name evidence="3" type="ORF">DKG77_11470</name>
</gene>
<dbReference type="PANTHER" id="PTHR34220">
    <property type="entry name" value="SENSOR HISTIDINE KINASE YPDA"/>
    <property type="match status" value="1"/>
</dbReference>
<dbReference type="PANTHER" id="PTHR34220:SF7">
    <property type="entry name" value="SENSOR HISTIDINE KINASE YPDA"/>
    <property type="match status" value="1"/>
</dbReference>
<evidence type="ECO:0000313" key="3">
    <source>
        <dbReference type="EMBL" id="PWL38852.1"/>
    </source>
</evidence>
<accession>A0A316KXH5</accession>
<feature type="transmembrane region" description="Helical" evidence="1">
    <location>
        <begin position="120"/>
        <end position="142"/>
    </location>
</feature>
<keyword evidence="1" id="KW-1133">Transmembrane helix</keyword>
<proteinExistence type="predicted"/>
<organism evidence="3 4">
    <name type="scientific">Flagellimonas aquimarina</name>
    <dbReference type="NCBI Taxonomy" id="2201895"/>
    <lineage>
        <taxon>Bacteria</taxon>
        <taxon>Pseudomonadati</taxon>
        <taxon>Bacteroidota</taxon>
        <taxon>Flavobacteriia</taxon>
        <taxon>Flavobacteriales</taxon>
        <taxon>Flavobacteriaceae</taxon>
        <taxon>Flagellimonas</taxon>
    </lineage>
</organism>
<name>A0A316KXH5_9FLAO</name>